<dbReference type="EMBL" id="CP014544">
    <property type="protein sequence ID" value="AMO68741.1"/>
    <property type="molecule type" value="Genomic_DNA"/>
</dbReference>
<organism evidence="2 3">
    <name type="scientific">Zhongshania aliphaticivorans</name>
    <dbReference type="NCBI Taxonomy" id="1470434"/>
    <lineage>
        <taxon>Bacteria</taxon>
        <taxon>Pseudomonadati</taxon>
        <taxon>Pseudomonadota</taxon>
        <taxon>Gammaproteobacteria</taxon>
        <taxon>Cellvibrionales</taxon>
        <taxon>Spongiibacteraceae</taxon>
        <taxon>Zhongshania</taxon>
    </lineage>
</organism>
<dbReference type="SUPFAM" id="SSF56954">
    <property type="entry name" value="Outer membrane efflux proteins (OEP)"/>
    <property type="match status" value="1"/>
</dbReference>
<keyword evidence="1" id="KW-0732">Signal</keyword>
<gene>
    <name evidence="2" type="ORF">AZF00_10740</name>
</gene>
<sequence length="466" mass="50596">MKKVTGSRSLLVAATLSTVISAATAQEVAPQQSMSEPQTAAQWAVFLNKLSEIAKSSPEMVAQSSLVEAERELYYAEKGDIGLNLSISHTRFSDSAGSELESGASALEAYSDARVSLDLMRLLARRGSAVDGAEARVKSAEYELEIKANQATVNFMEDAVTAWTSRYRREALSNALAGVENAKRKLKLSESAAMPEITKATPVKVAEAIILHSEVKNKLDAISRLIPNIPSPPGDFSVLPLAPPSAGDIDKLANQDLQAQMLRSESLAYGEEAQSLRGNGMALTVFGGYVEQERSRSGLNSDAASTDSGPQYGVQLNIPLGSRQYHQRRAAEYQSHAASLAANAAIRNSQRALVKLRDQWAASVARLNQSQEFMRQQATLLSQLKRRAKSPGSGRAPEPWEVDMQETVFWNAVADVWEKRGQWIQNALAWGLLDPEFLRNYGREADAESSYTLCAPYGACDDIAGL</sequence>
<feature type="signal peptide" evidence="1">
    <location>
        <begin position="1"/>
        <end position="25"/>
    </location>
</feature>
<dbReference type="AlphaFoldDB" id="A0A127M6B5"/>
<dbReference type="KEGG" id="zal:AZF00_10740"/>
<protein>
    <recommendedName>
        <fullName evidence="4">Outer membrane efflux protein BepC</fullName>
    </recommendedName>
</protein>
<reference evidence="2 3" key="1">
    <citation type="submission" date="2015-12" db="EMBL/GenBank/DDBJ databases">
        <authorList>
            <person name="Shamseldin A."/>
            <person name="Moawad H."/>
            <person name="Abd El-Rahim W.M."/>
            <person name="Sadowsky M.J."/>
        </authorList>
    </citation>
    <scope>NUCLEOTIDE SEQUENCE [LARGE SCALE GENOMIC DNA]</scope>
    <source>
        <strain evidence="2 3">SM2</strain>
    </source>
</reference>
<dbReference type="Proteomes" id="UP000074119">
    <property type="component" value="Chromosome"/>
</dbReference>
<evidence type="ECO:0000313" key="3">
    <source>
        <dbReference type="Proteomes" id="UP000074119"/>
    </source>
</evidence>
<accession>A0A127M6B5</accession>
<evidence type="ECO:0000256" key="1">
    <source>
        <dbReference type="SAM" id="SignalP"/>
    </source>
</evidence>
<name>A0A127M6B5_9GAMM</name>
<feature type="chain" id="PRO_5007275083" description="Outer membrane efflux protein BepC" evidence="1">
    <location>
        <begin position="26"/>
        <end position="466"/>
    </location>
</feature>
<dbReference type="STRING" id="1470434.AZF00_10740"/>
<dbReference type="RefSeq" id="WP_008249549.1">
    <property type="nucleotide sequence ID" value="NZ_CP014544.1"/>
</dbReference>
<dbReference type="GO" id="GO:0015562">
    <property type="term" value="F:efflux transmembrane transporter activity"/>
    <property type="evidence" value="ECO:0007669"/>
    <property type="project" value="InterPro"/>
</dbReference>
<dbReference type="Gene3D" id="1.20.1600.10">
    <property type="entry name" value="Outer membrane efflux proteins (OEP)"/>
    <property type="match status" value="1"/>
</dbReference>
<proteinExistence type="predicted"/>
<evidence type="ECO:0008006" key="4">
    <source>
        <dbReference type="Google" id="ProtNLM"/>
    </source>
</evidence>
<evidence type="ECO:0000313" key="2">
    <source>
        <dbReference type="EMBL" id="AMO68741.1"/>
    </source>
</evidence>